<keyword evidence="2" id="KW-0472">Membrane</keyword>
<evidence type="ECO:0000256" key="1">
    <source>
        <dbReference type="SAM" id="MobiDB-lite"/>
    </source>
</evidence>
<dbReference type="EMBL" id="KZ987844">
    <property type="protein sequence ID" value="RKP14372.1"/>
    <property type="molecule type" value="Genomic_DNA"/>
</dbReference>
<accession>A0A4P9Y6G6</accession>
<feature type="region of interest" description="Disordered" evidence="1">
    <location>
        <begin position="276"/>
        <end position="299"/>
    </location>
</feature>
<feature type="compositionally biased region" description="Basic and acidic residues" evidence="1">
    <location>
        <begin position="678"/>
        <end position="692"/>
    </location>
</feature>
<feature type="compositionally biased region" description="Acidic residues" evidence="1">
    <location>
        <begin position="645"/>
        <end position="665"/>
    </location>
</feature>
<dbReference type="AlphaFoldDB" id="A0A4P9Y6G6"/>
<feature type="region of interest" description="Disordered" evidence="1">
    <location>
        <begin position="640"/>
        <end position="692"/>
    </location>
</feature>
<keyword evidence="3" id="KW-0732">Signal</keyword>
<keyword evidence="5" id="KW-1185">Reference proteome</keyword>
<keyword evidence="2" id="KW-1133">Transmembrane helix</keyword>
<evidence type="ECO:0000256" key="3">
    <source>
        <dbReference type="SAM" id="SignalP"/>
    </source>
</evidence>
<feature type="transmembrane region" description="Helical" evidence="2">
    <location>
        <begin position="598"/>
        <end position="620"/>
    </location>
</feature>
<name>A0A4P9Y6G6_9FUNG</name>
<evidence type="ECO:0000313" key="5">
    <source>
        <dbReference type="Proteomes" id="UP000267251"/>
    </source>
</evidence>
<organism evidence="4 5">
    <name type="scientific">Piptocephalis cylindrospora</name>
    <dbReference type="NCBI Taxonomy" id="1907219"/>
    <lineage>
        <taxon>Eukaryota</taxon>
        <taxon>Fungi</taxon>
        <taxon>Fungi incertae sedis</taxon>
        <taxon>Zoopagomycota</taxon>
        <taxon>Zoopagomycotina</taxon>
        <taxon>Zoopagomycetes</taxon>
        <taxon>Zoopagales</taxon>
        <taxon>Piptocephalidaceae</taxon>
        <taxon>Piptocephalis</taxon>
    </lineage>
</organism>
<sequence>MRLASSTENTLSWLVWAGLGVLVLLVRNVHSCEVLSPPSSLCPEITYATSATSVKDGDKLVQDALDKMSREGMESAGAACFQALRHTMCLQTYRKCNITTPSILIPVCLSVKDHAISVCTKGAVFADTHLIDENTDASVFTTAKSTEDCVADASAPLDTAGKINPDTGADFTGKGAEDTEDDMPICRKEDLEPVYDDRCATNHTRSLVYKIKTGIKCRDTSQLTQQSFPALCACNTAKLSQYTTPCDLTGHQYSLSYQPSMGDGASCDRRLGVPSPNSQACSAPDALPGGGGAGENGTTDTSALLSSLAPGNYVTRSGCTSNACVAIHGRSDPQCILPYDQCFGWNVTENNGPNGEEVAWVKAPEVTGITPFLELTVTSPHDAIRPSVLFLFNSTATEAGRSGLRILLDEREELSPIWDQPSSVPYEVLLVKDQVQKLRWEWVGEGGNGTASLWNVVLVGAYAYADATLAADGTPEMLGLRPSDEDEKNAKMNGADVPALVPVDQQPDNLAVAAITNVDQMTGTAIQSAVTPSSTPPPGTVSQEALISSSVDSSFIQTPTPLPPSSSKDTSKFSNAKQASEAEGVEMVDEVAVSRHSVFGVVASILFILLGITFSAVYLWKKREERALWAKPKEDPFEMGHFELGDEEEGVGEDESGSGDEEEMMVEGSIRGNAPSFRDGDEGERLVERQAI</sequence>
<dbReference type="OrthoDB" id="5585512at2759"/>
<keyword evidence="2" id="KW-0812">Transmembrane</keyword>
<evidence type="ECO:0000256" key="2">
    <source>
        <dbReference type="SAM" id="Phobius"/>
    </source>
</evidence>
<protein>
    <submittedName>
        <fullName evidence="4">Uncharacterized protein</fullName>
    </submittedName>
</protein>
<proteinExistence type="predicted"/>
<dbReference type="Proteomes" id="UP000267251">
    <property type="component" value="Unassembled WGS sequence"/>
</dbReference>
<feature type="chain" id="PRO_5020313250" evidence="3">
    <location>
        <begin position="32"/>
        <end position="692"/>
    </location>
</feature>
<gene>
    <name evidence="4" type="ORF">BJ684DRAFT_15295</name>
</gene>
<feature type="signal peptide" evidence="3">
    <location>
        <begin position="1"/>
        <end position="31"/>
    </location>
</feature>
<feature type="compositionally biased region" description="Polar residues" evidence="1">
    <location>
        <begin position="553"/>
        <end position="578"/>
    </location>
</feature>
<feature type="region of interest" description="Disordered" evidence="1">
    <location>
        <begin position="553"/>
        <end position="583"/>
    </location>
</feature>
<evidence type="ECO:0000313" key="4">
    <source>
        <dbReference type="EMBL" id="RKP14372.1"/>
    </source>
</evidence>
<reference evidence="5" key="1">
    <citation type="journal article" date="2018" name="Nat. Microbiol.">
        <title>Leveraging single-cell genomics to expand the fungal tree of life.</title>
        <authorList>
            <person name="Ahrendt S.R."/>
            <person name="Quandt C.A."/>
            <person name="Ciobanu D."/>
            <person name="Clum A."/>
            <person name="Salamov A."/>
            <person name="Andreopoulos B."/>
            <person name="Cheng J.F."/>
            <person name="Woyke T."/>
            <person name="Pelin A."/>
            <person name="Henrissat B."/>
            <person name="Reynolds N.K."/>
            <person name="Benny G.L."/>
            <person name="Smith M.E."/>
            <person name="James T.Y."/>
            <person name="Grigoriev I.V."/>
        </authorList>
    </citation>
    <scope>NUCLEOTIDE SEQUENCE [LARGE SCALE GENOMIC DNA]</scope>
</reference>